<feature type="transmembrane region" description="Helical" evidence="7">
    <location>
        <begin position="72"/>
        <end position="92"/>
    </location>
</feature>
<comment type="similarity">
    <text evidence="7">Belongs to the binding-protein-dependent transport system permease family.</text>
</comment>
<comment type="subcellular location">
    <subcellularLocation>
        <location evidence="1 7">Cell membrane</location>
        <topology evidence="1 7">Multi-pass membrane protein</topology>
    </subcellularLocation>
</comment>
<evidence type="ECO:0000313" key="10">
    <source>
        <dbReference type="Proteomes" id="UP000198520"/>
    </source>
</evidence>
<dbReference type="PANTHER" id="PTHR30614">
    <property type="entry name" value="MEMBRANE COMPONENT OF AMINO ACID ABC TRANSPORTER"/>
    <property type="match status" value="1"/>
</dbReference>
<dbReference type="OrthoDB" id="4543034at2"/>
<dbReference type="SUPFAM" id="SSF161098">
    <property type="entry name" value="MetI-like"/>
    <property type="match status" value="1"/>
</dbReference>
<evidence type="ECO:0000256" key="1">
    <source>
        <dbReference type="ARBA" id="ARBA00004651"/>
    </source>
</evidence>
<dbReference type="GO" id="GO:0006865">
    <property type="term" value="P:amino acid transport"/>
    <property type="evidence" value="ECO:0007669"/>
    <property type="project" value="TreeGrafter"/>
</dbReference>
<gene>
    <name evidence="9" type="ORF">SAMN04488035_0924</name>
</gene>
<evidence type="ECO:0000256" key="7">
    <source>
        <dbReference type="RuleBase" id="RU363032"/>
    </source>
</evidence>
<dbReference type="InterPro" id="IPR010065">
    <property type="entry name" value="AA_ABC_transptr_permease_3TM"/>
</dbReference>
<dbReference type="InterPro" id="IPR000515">
    <property type="entry name" value="MetI-like"/>
</dbReference>
<evidence type="ECO:0000256" key="6">
    <source>
        <dbReference type="ARBA" id="ARBA00023136"/>
    </source>
</evidence>
<accession>A0A1I2E7X3</accession>
<keyword evidence="2 7" id="KW-0813">Transport</keyword>
<keyword evidence="4 7" id="KW-0812">Transmembrane</keyword>
<name>A0A1I2E7X3_9MICO</name>
<evidence type="ECO:0000313" key="9">
    <source>
        <dbReference type="EMBL" id="SFE88726.1"/>
    </source>
</evidence>
<dbReference type="GO" id="GO:0022857">
    <property type="term" value="F:transmembrane transporter activity"/>
    <property type="evidence" value="ECO:0007669"/>
    <property type="project" value="InterPro"/>
</dbReference>
<protein>
    <submittedName>
        <fullName evidence="9">Amino acid ABC transporter membrane protein 2, PAAT family</fullName>
    </submittedName>
</protein>
<evidence type="ECO:0000259" key="8">
    <source>
        <dbReference type="PROSITE" id="PS50928"/>
    </source>
</evidence>
<evidence type="ECO:0000256" key="4">
    <source>
        <dbReference type="ARBA" id="ARBA00022692"/>
    </source>
</evidence>
<dbReference type="Proteomes" id="UP000198520">
    <property type="component" value="Unassembled WGS sequence"/>
</dbReference>
<reference evidence="10" key="1">
    <citation type="submission" date="2016-10" db="EMBL/GenBank/DDBJ databases">
        <authorList>
            <person name="Varghese N."/>
            <person name="Submissions S."/>
        </authorList>
    </citation>
    <scope>NUCLEOTIDE SEQUENCE [LARGE SCALE GENOMIC DNA]</scope>
    <source>
        <strain evidence="10">DSM 19083</strain>
    </source>
</reference>
<sequence length="284" mass="30374">MSASPLFDAPGPRTRRNFAVANVFAVLLLLAGLGVVLLQLDANGQLTAAKWTPFLEASTWQDYLWPGLKGTLVAAAYSVVLAGVFGLVFGLGRLSQHRAVRAVSTVVVEFFRAVPVLLMMVFVYQLLIVYRLVPPDQFALTAVVVALTLYNGSVVAELVRSGVTSLPKGQGEAGLSVGLTYGQTLRSVQLPQGIVAMAPALVSQLVVVVKDSALGYLIGYVELLRQAEYLSTNFSNYIPAVIVIAVIFIVVNMVLSTVAQLLARLLRSRTTGPVRVEAEGANQM</sequence>
<dbReference type="InterPro" id="IPR035906">
    <property type="entry name" value="MetI-like_sf"/>
</dbReference>
<keyword evidence="5 7" id="KW-1133">Transmembrane helix</keyword>
<feature type="transmembrane region" description="Helical" evidence="7">
    <location>
        <begin position="238"/>
        <end position="263"/>
    </location>
</feature>
<feature type="domain" description="ABC transmembrane type-1" evidence="8">
    <location>
        <begin position="68"/>
        <end position="259"/>
    </location>
</feature>
<dbReference type="RefSeq" id="WP_093375426.1">
    <property type="nucleotide sequence ID" value="NZ_BNAN01000001.1"/>
</dbReference>
<dbReference type="PANTHER" id="PTHR30614:SF21">
    <property type="entry name" value="AMINO ACID ABC TRANSPORTER PERMEASE"/>
    <property type="match status" value="1"/>
</dbReference>
<evidence type="ECO:0000256" key="2">
    <source>
        <dbReference type="ARBA" id="ARBA00022448"/>
    </source>
</evidence>
<feature type="transmembrane region" description="Helical" evidence="7">
    <location>
        <begin position="138"/>
        <end position="159"/>
    </location>
</feature>
<dbReference type="GO" id="GO:0043190">
    <property type="term" value="C:ATP-binding cassette (ABC) transporter complex"/>
    <property type="evidence" value="ECO:0007669"/>
    <property type="project" value="InterPro"/>
</dbReference>
<dbReference type="PROSITE" id="PS50928">
    <property type="entry name" value="ABC_TM1"/>
    <property type="match status" value="1"/>
</dbReference>
<keyword evidence="6 7" id="KW-0472">Membrane</keyword>
<feature type="transmembrane region" description="Helical" evidence="7">
    <location>
        <begin position="20"/>
        <end position="40"/>
    </location>
</feature>
<keyword evidence="3" id="KW-1003">Cell membrane</keyword>
<keyword evidence="10" id="KW-1185">Reference proteome</keyword>
<dbReference type="InterPro" id="IPR043429">
    <property type="entry name" value="ArtM/GltK/GlnP/TcyL/YhdX-like"/>
</dbReference>
<dbReference type="NCBIfam" id="TIGR01726">
    <property type="entry name" value="HEQRo_perm_3TM"/>
    <property type="match status" value="1"/>
</dbReference>
<evidence type="ECO:0000256" key="3">
    <source>
        <dbReference type="ARBA" id="ARBA00022475"/>
    </source>
</evidence>
<dbReference type="STRING" id="285351.SAMN04488035_0924"/>
<dbReference type="CDD" id="cd06261">
    <property type="entry name" value="TM_PBP2"/>
    <property type="match status" value="1"/>
</dbReference>
<dbReference type="Gene3D" id="1.10.3720.10">
    <property type="entry name" value="MetI-like"/>
    <property type="match status" value="1"/>
</dbReference>
<feature type="transmembrane region" description="Helical" evidence="7">
    <location>
        <begin position="113"/>
        <end position="132"/>
    </location>
</feature>
<dbReference type="EMBL" id="FONZ01000001">
    <property type="protein sequence ID" value="SFE88726.1"/>
    <property type="molecule type" value="Genomic_DNA"/>
</dbReference>
<proteinExistence type="inferred from homology"/>
<organism evidence="9 10">
    <name type="scientific">Flavimobilis marinus</name>
    <dbReference type="NCBI Taxonomy" id="285351"/>
    <lineage>
        <taxon>Bacteria</taxon>
        <taxon>Bacillati</taxon>
        <taxon>Actinomycetota</taxon>
        <taxon>Actinomycetes</taxon>
        <taxon>Micrococcales</taxon>
        <taxon>Jonesiaceae</taxon>
        <taxon>Flavimobilis</taxon>
    </lineage>
</organism>
<evidence type="ECO:0000256" key="5">
    <source>
        <dbReference type="ARBA" id="ARBA00022989"/>
    </source>
</evidence>
<dbReference type="AlphaFoldDB" id="A0A1I2E7X3"/>
<dbReference type="Pfam" id="PF00528">
    <property type="entry name" value="BPD_transp_1"/>
    <property type="match status" value="1"/>
</dbReference>